<evidence type="ECO:0000313" key="2">
    <source>
        <dbReference type="Proteomes" id="UP001595834"/>
    </source>
</evidence>
<sequence length="103" mass="11201">MDLTPYADRLRREPMLAADAGDAAARTRAEPLLAPAAGAVRPLRPAPDPFDDRVMARIHFRLPERLKSRIEEAASRQGLSVNGYLVRAAAAALEPFPLEGETP</sequence>
<dbReference type="InterPro" id="IPR010985">
    <property type="entry name" value="Ribbon_hlx_hlx"/>
</dbReference>
<dbReference type="EMBL" id="JBHSIZ010000057">
    <property type="protein sequence ID" value="MFC4962183.1"/>
    <property type="molecule type" value="Genomic_DNA"/>
</dbReference>
<accession>A0ABV9V0G2</accession>
<dbReference type="Gene3D" id="1.10.1220.10">
    <property type="entry name" value="Met repressor-like"/>
    <property type="match status" value="1"/>
</dbReference>
<protein>
    <recommendedName>
        <fullName evidence="3">Toxin-antitoxin system HicB family antitoxin</fullName>
    </recommendedName>
</protein>
<keyword evidence="2" id="KW-1185">Reference proteome</keyword>
<dbReference type="RefSeq" id="WP_344379876.1">
    <property type="nucleotide sequence ID" value="NZ_BAAASQ010000031.1"/>
</dbReference>
<name>A0ABV9V0G2_9ACTN</name>
<organism evidence="1 2">
    <name type="scientific">Streptomyces mauvecolor</name>
    <dbReference type="NCBI Taxonomy" id="58345"/>
    <lineage>
        <taxon>Bacteria</taxon>
        <taxon>Bacillati</taxon>
        <taxon>Actinomycetota</taxon>
        <taxon>Actinomycetes</taxon>
        <taxon>Kitasatosporales</taxon>
        <taxon>Streptomycetaceae</taxon>
        <taxon>Streptomyces</taxon>
    </lineage>
</organism>
<reference evidence="2" key="1">
    <citation type="journal article" date="2019" name="Int. J. Syst. Evol. Microbiol.">
        <title>The Global Catalogue of Microorganisms (GCM) 10K type strain sequencing project: providing services to taxonomists for standard genome sequencing and annotation.</title>
        <authorList>
            <consortium name="The Broad Institute Genomics Platform"/>
            <consortium name="The Broad Institute Genome Sequencing Center for Infectious Disease"/>
            <person name="Wu L."/>
            <person name="Ma J."/>
        </authorList>
    </citation>
    <scope>NUCLEOTIDE SEQUENCE [LARGE SCALE GENOMIC DNA]</scope>
    <source>
        <strain evidence="2">CCM 7224</strain>
    </source>
</reference>
<evidence type="ECO:0000313" key="1">
    <source>
        <dbReference type="EMBL" id="MFC4962183.1"/>
    </source>
</evidence>
<dbReference type="InterPro" id="IPR013321">
    <property type="entry name" value="Arc_rbn_hlx_hlx"/>
</dbReference>
<dbReference type="SUPFAM" id="SSF47598">
    <property type="entry name" value="Ribbon-helix-helix"/>
    <property type="match status" value="1"/>
</dbReference>
<gene>
    <name evidence="1" type="ORF">ACFPFX_38465</name>
</gene>
<proteinExistence type="predicted"/>
<evidence type="ECO:0008006" key="3">
    <source>
        <dbReference type="Google" id="ProtNLM"/>
    </source>
</evidence>
<comment type="caution">
    <text evidence="1">The sequence shown here is derived from an EMBL/GenBank/DDBJ whole genome shotgun (WGS) entry which is preliminary data.</text>
</comment>
<dbReference type="Proteomes" id="UP001595834">
    <property type="component" value="Unassembled WGS sequence"/>
</dbReference>